<reference evidence="2 3" key="1">
    <citation type="submission" date="2017-02" db="EMBL/GenBank/DDBJ databases">
        <authorList>
            <person name="Peterson S.W."/>
        </authorList>
    </citation>
    <scope>NUCLEOTIDE SEQUENCE [LARGE SCALE GENOMIC DNA]</scope>
    <source>
        <strain evidence="3">type strain: NCCB 100098</strain>
    </source>
</reference>
<dbReference type="AlphaFoldDB" id="A0A1T5I3X0"/>
<dbReference type="OrthoDB" id="5579297at2"/>
<accession>A0A1T5I3X0</accession>
<proteinExistence type="predicted"/>
<protein>
    <submittedName>
        <fullName evidence="2">Chitoporin</fullName>
    </submittedName>
</protein>
<feature type="chain" id="PRO_5012301418" evidence="1">
    <location>
        <begin position="29"/>
        <end position="440"/>
    </location>
</feature>
<dbReference type="InterPro" id="IPR023614">
    <property type="entry name" value="Porin_dom_sf"/>
</dbReference>
<gene>
    <name evidence="2" type="primary">chiP_2</name>
    <name evidence="2" type="ORF">CZ809_03181</name>
</gene>
<name>A0A1T5I3X0_9GAMM</name>
<feature type="signal peptide" evidence="1">
    <location>
        <begin position="1"/>
        <end position="28"/>
    </location>
</feature>
<keyword evidence="1" id="KW-0732">Signal</keyword>
<evidence type="ECO:0000256" key="1">
    <source>
        <dbReference type="SAM" id="SignalP"/>
    </source>
</evidence>
<sequence>MKKCLATQKTLLSIAIIGAVTLSPLAIANTTPQNGFINGSSLNTKLISDTRVRSNNTHPNSDFHSRLNYSSYNAIVDFNSGYYNQFIGVDVAGYLAGDIYNNSLQNDNDEYLSNEISLSNNQDWGAGDGPHFKLYTAAVKFQYHDIFKGKVGLIQSTGNGTVGNVWSFVPGTYRGLEVNAYIGSGKLTYFWADKYTAPWLLSEDDYIGWANTKWNYLHSIGYANQFGNFSYNLGIGQAMDVHYSDSNRSVNPISYKFYTQYIVNSQIILAADFYGVKDKVKYNGLGYMSGLSLNINQGRWGWLSQLRYANSHNDIEIVPRTIYTYAMNNGSWSQFWDALSDWNQSGETSLYNRLSFNAGNGWNYYMGVGYGSGMDQTKVGYSSEAAVNGTIGYTLQQSTLKGSVVQLHTTWLTRDEVKSATVGKDETDVRLQVIIPYTVF</sequence>
<evidence type="ECO:0000313" key="2">
    <source>
        <dbReference type="EMBL" id="SKC33585.1"/>
    </source>
</evidence>
<organism evidence="2 3">
    <name type="scientific">Photobacterium piscicola</name>
    <dbReference type="NCBI Taxonomy" id="1378299"/>
    <lineage>
        <taxon>Bacteria</taxon>
        <taxon>Pseudomonadati</taxon>
        <taxon>Pseudomonadota</taxon>
        <taxon>Gammaproteobacteria</taxon>
        <taxon>Vibrionales</taxon>
        <taxon>Vibrionaceae</taxon>
        <taxon>Photobacterium</taxon>
    </lineage>
</organism>
<dbReference type="EMBL" id="FUZI01000007">
    <property type="protein sequence ID" value="SKC33585.1"/>
    <property type="molecule type" value="Genomic_DNA"/>
</dbReference>
<evidence type="ECO:0000313" key="3">
    <source>
        <dbReference type="Proteomes" id="UP000189966"/>
    </source>
</evidence>
<dbReference type="Proteomes" id="UP000189966">
    <property type="component" value="Unassembled WGS sequence"/>
</dbReference>
<dbReference type="Gene3D" id="2.40.160.10">
    <property type="entry name" value="Porin"/>
    <property type="match status" value="1"/>
</dbReference>
<dbReference type="RefSeq" id="WP_080158542.1">
    <property type="nucleotide sequence ID" value="NZ_FUZI01000007.1"/>
</dbReference>